<keyword evidence="2" id="KW-1185">Reference proteome</keyword>
<name>A0A3S0JAX6_9BACT</name>
<protein>
    <submittedName>
        <fullName evidence="1">Uncharacterized protein</fullName>
    </submittedName>
</protein>
<dbReference type="AlphaFoldDB" id="A0A3S0JAX6"/>
<reference evidence="1 2" key="1">
    <citation type="submission" date="2018-12" db="EMBL/GenBank/DDBJ databases">
        <title>Hymenobacter gummosus sp. nov., isolated from a spring.</title>
        <authorList>
            <person name="Nie L."/>
        </authorList>
    </citation>
    <scope>NUCLEOTIDE SEQUENCE [LARGE SCALE GENOMIC DNA]</scope>
    <source>
        <strain evidence="1 2">KCTC 52166</strain>
    </source>
</reference>
<evidence type="ECO:0000313" key="1">
    <source>
        <dbReference type="EMBL" id="RTQ45882.1"/>
    </source>
</evidence>
<dbReference type="OrthoDB" id="978976at2"/>
<sequence length="337" mass="38679">MAASSSPDLTLYDPFARMQLLAPVCFLCGTPVDPARDNVPVFAPWLLERYGLADKEIRLLDQSTTTFGELMIPCCPRCHQQHVGALEDRVEAATADDPAGLRQLDEQTMFLWLGKMFYGIFVSELVREQEPLIKPRYPLAENRQLFSRFRSFFQVLQALRVRMEYDDFTPGSVFILDVNLGPDEPEFAYDDDLATMVFSIRLGRVAIISCLLDNDMLRHVMQRVYEDARARPLHPVQLAEFKARVYYGAYLISAIPEFFPRPVKPGDQVLVMDTFLDDVTGSVFNPWDNMAYAQTLEELWLPWKIDLRTILQNPREPLSYLYDADGYPRTIAEFPVA</sequence>
<dbReference type="EMBL" id="RXOF01000018">
    <property type="protein sequence ID" value="RTQ45882.1"/>
    <property type="molecule type" value="Genomic_DNA"/>
</dbReference>
<evidence type="ECO:0000313" key="2">
    <source>
        <dbReference type="Proteomes" id="UP000282184"/>
    </source>
</evidence>
<dbReference type="RefSeq" id="WP_126695738.1">
    <property type="nucleotide sequence ID" value="NZ_RXOF01000018.1"/>
</dbReference>
<gene>
    <name evidence="1" type="ORF">EJV47_23930</name>
</gene>
<dbReference type="Proteomes" id="UP000282184">
    <property type="component" value="Unassembled WGS sequence"/>
</dbReference>
<comment type="caution">
    <text evidence="1">The sequence shown here is derived from an EMBL/GenBank/DDBJ whole genome shotgun (WGS) entry which is preliminary data.</text>
</comment>
<accession>A0A3S0JAX6</accession>
<organism evidence="1 2">
    <name type="scientific">Hymenobacter gummosus</name>
    <dbReference type="NCBI Taxonomy" id="1776032"/>
    <lineage>
        <taxon>Bacteria</taxon>
        <taxon>Pseudomonadati</taxon>
        <taxon>Bacteroidota</taxon>
        <taxon>Cytophagia</taxon>
        <taxon>Cytophagales</taxon>
        <taxon>Hymenobacteraceae</taxon>
        <taxon>Hymenobacter</taxon>
    </lineage>
</organism>
<proteinExistence type="predicted"/>